<evidence type="ECO:0000256" key="1">
    <source>
        <dbReference type="SAM" id="Phobius"/>
    </source>
</evidence>
<evidence type="ECO:0000313" key="3">
    <source>
        <dbReference type="EMBL" id="PQO27960.1"/>
    </source>
</evidence>
<reference evidence="3 4" key="1">
    <citation type="submission" date="2018-02" db="EMBL/GenBank/DDBJ databases">
        <title>Comparative genomes isolates from brazilian mangrove.</title>
        <authorList>
            <person name="Araujo J.E."/>
            <person name="Taketani R.G."/>
            <person name="Silva M.C.P."/>
            <person name="Loureco M.V."/>
            <person name="Andreote F.D."/>
        </authorList>
    </citation>
    <scope>NUCLEOTIDE SEQUENCE [LARGE SCALE GENOMIC DNA]</scope>
    <source>
        <strain evidence="3 4">HEX-2 MGV</strain>
    </source>
</reference>
<dbReference type="Pfam" id="PF06713">
    <property type="entry name" value="bPH_4"/>
    <property type="match status" value="1"/>
</dbReference>
<gene>
    <name evidence="3" type="ORF">C5Y96_16405</name>
</gene>
<dbReference type="OrthoDB" id="273247at2"/>
<keyword evidence="1" id="KW-0472">Membrane</keyword>
<evidence type="ECO:0000259" key="2">
    <source>
        <dbReference type="Pfam" id="PF06713"/>
    </source>
</evidence>
<name>A0A2S8F750_9BACT</name>
<evidence type="ECO:0000313" key="4">
    <source>
        <dbReference type="Proteomes" id="UP000240009"/>
    </source>
</evidence>
<dbReference type="Proteomes" id="UP000240009">
    <property type="component" value="Unassembled WGS sequence"/>
</dbReference>
<feature type="transmembrane region" description="Helical" evidence="1">
    <location>
        <begin position="12"/>
        <end position="36"/>
    </location>
</feature>
<organism evidence="3 4">
    <name type="scientific">Blastopirellula marina</name>
    <dbReference type="NCBI Taxonomy" id="124"/>
    <lineage>
        <taxon>Bacteria</taxon>
        <taxon>Pseudomonadati</taxon>
        <taxon>Planctomycetota</taxon>
        <taxon>Planctomycetia</taxon>
        <taxon>Pirellulales</taxon>
        <taxon>Pirellulaceae</taxon>
        <taxon>Blastopirellula</taxon>
    </lineage>
</organism>
<dbReference type="AlphaFoldDB" id="A0A2S8F750"/>
<dbReference type="RefSeq" id="WP_105355497.1">
    <property type="nucleotide sequence ID" value="NZ_PUIA01000051.1"/>
</dbReference>
<feature type="transmembrane region" description="Helical" evidence="1">
    <location>
        <begin position="42"/>
        <end position="62"/>
    </location>
</feature>
<dbReference type="GO" id="GO:0030153">
    <property type="term" value="P:bacteriocin immunity"/>
    <property type="evidence" value="ECO:0007669"/>
    <property type="project" value="InterPro"/>
</dbReference>
<keyword evidence="1" id="KW-1133">Transmembrane helix</keyword>
<comment type="caution">
    <text evidence="3">The sequence shown here is derived from an EMBL/GenBank/DDBJ whole genome shotgun (WGS) entry which is preliminary data.</text>
</comment>
<proteinExistence type="predicted"/>
<feature type="domain" description="Uncharacterized protein YyaB-like PH" evidence="2">
    <location>
        <begin position="60"/>
        <end position="148"/>
    </location>
</feature>
<accession>A0A2S8F750</accession>
<dbReference type="EMBL" id="PUIA01000051">
    <property type="protein sequence ID" value="PQO27960.1"/>
    <property type="molecule type" value="Genomic_DNA"/>
</dbReference>
<protein>
    <recommendedName>
        <fullName evidence="2">Uncharacterized protein YyaB-like PH domain-containing protein</fullName>
    </recommendedName>
</protein>
<keyword evidence="1" id="KW-0812">Transmembrane</keyword>
<dbReference type="InterPro" id="IPR009589">
    <property type="entry name" value="PH_YyaB-like"/>
</dbReference>
<sequence>MDRSRFPAKIDWGISLLIAGLAILCCGQGIVCFFLPPPTYISGVLLLLTGALLQSIWMWTYYTIDKQYVHVQCGPIWWTIPLADIYGIEKTSSIWLMMGGPHLRLALSQQGLMIRYHRHPGQKWFGLFDPAVLISPVDRDRFLEAIKSARPDLVLTEKGNLRLEE</sequence>